<reference evidence="3" key="1">
    <citation type="submission" date="2016-04" db="EMBL/GenBank/DDBJ databases">
        <authorList>
            <person name="Lyu Z."/>
            <person name="Lyu W."/>
        </authorList>
    </citation>
    <scope>NUCLEOTIDE SEQUENCE [LARGE SCALE GENOMIC DNA]</scope>
    <source>
        <strain evidence="3">C44</strain>
    </source>
</reference>
<name>A0A179T519_9BACI</name>
<dbReference type="RefSeq" id="WP_066327056.1">
    <property type="nucleotide sequence ID" value="NZ_LWSG01000003.1"/>
</dbReference>
<dbReference type="OrthoDB" id="765463at2"/>
<dbReference type="AlphaFoldDB" id="A0A179T519"/>
<organism evidence="2 3">
    <name type="scientific">Metabacillus litoralis</name>
    <dbReference type="NCBI Taxonomy" id="152268"/>
    <lineage>
        <taxon>Bacteria</taxon>
        <taxon>Bacillati</taxon>
        <taxon>Bacillota</taxon>
        <taxon>Bacilli</taxon>
        <taxon>Bacillales</taxon>
        <taxon>Bacillaceae</taxon>
        <taxon>Metabacillus</taxon>
    </lineage>
</organism>
<gene>
    <name evidence="2" type="ORF">A6K24_15550</name>
</gene>
<proteinExistence type="predicted"/>
<comment type="caution">
    <text evidence="2">The sequence shown here is derived from an EMBL/GenBank/DDBJ whole genome shotgun (WGS) entry which is preliminary data.</text>
</comment>
<evidence type="ECO:0000256" key="1">
    <source>
        <dbReference type="SAM" id="Phobius"/>
    </source>
</evidence>
<keyword evidence="1" id="KW-1133">Transmembrane helix</keyword>
<sequence>MEQSYTKHTKIDPLFHYVLAPLSLVIVILGVIQFIQALINNSFTLSAYILLFSGFALFFIVVKVRLYALKLQDRLIRTEESLRYYILTGRRLDPRLTLKQLIALRFASDEEYSLLVEKTVIENLSAKQIKLEVQKWKADFHRV</sequence>
<feature type="transmembrane region" description="Helical" evidence="1">
    <location>
        <begin position="45"/>
        <end position="68"/>
    </location>
</feature>
<protein>
    <submittedName>
        <fullName evidence="2">Uncharacterized protein</fullName>
    </submittedName>
</protein>
<dbReference type="STRING" id="152268.A6K24_15550"/>
<evidence type="ECO:0000313" key="3">
    <source>
        <dbReference type="Proteomes" id="UP000078534"/>
    </source>
</evidence>
<dbReference type="Proteomes" id="UP000078534">
    <property type="component" value="Unassembled WGS sequence"/>
</dbReference>
<evidence type="ECO:0000313" key="2">
    <source>
        <dbReference type="EMBL" id="OAS88470.1"/>
    </source>
</evidence>
<keyword evidence="3" id="KW-1185">Reference proteome</keyword>
<dbReference type="InterPro" id="IPR045385">
    <property type="entry name" value="DUF6526"/>
</dbReference>
<accession>A0A179T519</accession>
<dbReference type="EMBL" id="LWSG01000003">
    <property type="protein sequence ID" value="OAS88470.1"/>
    <property type="molecule type" value="Genomic_DNA"/>
</dbReference>
<feature type="transmembrane region" description="Helical" evidence="1">
    <location>
        <begin position="14"/>
        <end position="39"/>
    </location>
</feature>
<dbReference type="Pfam" id="PF20136">
    <property type="entry name" value="DUF6526"/>
    <property type="match status" value="1"/>
</dbReference>
<keyword evidence="1" id="KW-0812">Transmembrane</keyword>
<keyword evidence="1" id="KW-0472">Membrane</keyword>